<dbReference type="Gene3D" id="3.40.50.20">
    <property type="match status" value="1"/>
</dbReference>
<keyword evidence="3 4" id="KW-0067">ATP-binding</keyword>
<dbReference type="OrthoDB" id="9786585at2"/>
<feature type="domain" description="ATP-grasp" evidence="5">
    <location>
        <begin position="104"/>
        <end position="281"/>
    </location>
</feature>
<evidence type="ECO:0000259" key="5">
    <source>
        <dbReference type="PROSITE" id="PS50975"/>
    </source>
</evidence>
<organism evidence="6 7">
    <name type="scientific">Clostridium oryzae</name>
    <dbReference type="NCBI Taxonomy" id="1450648"/>
    <lineage>
        <taxon>Bacteria</taxon>
        <taxon>Bacillati</taxon>
        <taxon>Bacillota</taxon>
        <taxon>Clostridia</taxon>
        <taxon>Eubacteriales</taxon>
        <taxon>Clostridiaceae</taxon>
        <taxon>Clostridium</taxon>
    </lineage>
</organism>
<keyword evidence="2 4" id="KW-0547">Nucleotide-binding</keyword>
<protein>
    <submittedName>
        <fullName evidence="6">Alpha-aminoadipate--LysW ligase LysX</fullName>
        <ecNumber evidence="6">6.3.2.-</ecNumber>
    </submittedName>
</protein>
<keyword evidence="7" id="KW-1185">Reference proteome</keyword>
<dbReference type="Gene3D" id="3.30.1490.20">
    <property type="entry name" value="ATP-grasp fold, A domain"/>
    <property type="match status" value="1"/>
</dbReference>
<gene>
    <name evidence="6" type="primary">lysX</name>
    <name evidence="6" type="ORF">CLORY_17730</name>
</gene>
<proteinExistence type="predicted"/>
<evidence type="ECO:0000256" key="2">
    <source>
        <dbReference type="ARBA" id="ARBA00022741"/>
    </source>
</evidence>
<comment type="caution">
    <text evidence="6">The sequence shown here is derived from an EMBL/GenBank/DDBJ whole genome shotgun (WGS) entry which is preliminary data.</text>
</comment>
<reference evidence="6 7" key="1">
    <citation type="submission" date="2017-03" db="EMBL/GenBank/DDBJ databases">
        <title>Genome sequence of Clostridium oryzae DSM 28571.</title>
        <authorList>
            <person name="Poehlein A."/>
            <person name="Daniel R."/>
        </authorList>
    </citation>
    <scope>NUCLEOTIDE SEQUENCE [LARGE SCALE GENOMIC DNA]</scope>
    <source>
        <strain evidence="6 7">DSM 28571</strain>
    </source>
</reference>
<dbReference type="RefSeq" id="WP_079423402.1">
    <property type="nucleotide sequence ID" value="NZ_MZGV01000015.1"/>
</dbReference>
<dbReference type="AlphaFoldDB" id="A0A1V4IRH0"/>
<accession>A0A1V4IRH0</accession>
<evidence type="ECO:0000313" key="7">
    <source>
        <dbReference type="Proteomes" id="UP000190080"/>
    </source>
</evidence>
<dbReference type="EMBL" id="MZGV01000015">
    <property type="protein sequence ID" value="OPJ62404.1"/>
    <property type="molecule type" value="Genomic_DNA"/>
</dbReference>
<dbReference type="NCBIfam" id="TIGR00768">
    <property type="entry name" value="rimK_fam"/>
    <property type="match status" value="1"/>
</dbReference>
<keyword evidence="6" id="KW-0436">Ligase</keyword>
<dbReference type="PANTHER" id="PTHR21621">
    <property type="entry name" value="RIBOSOMAL PROTEIN S6 MODIFICATION PROTEIN"/>
    <property type="match status" value="1"/>
</dbReference>
<evidence type="ECO:0000256" key="3">
    <source>
        <dbReference type="ARBA" id="ARBA00022840"/>
    </source>
</evidence>
<dbReference type="EC" id="6.3.2.-" evidence="6"/>
<dbReference type="Proteomes" id="UP000190080">
    <property type="component" value="Unassembled WGS sequence"/>
</dbReference>
<dbReference type="GO" id="GO:0046872">
    <property type="term" value="F:metal ion binding"/>
    <property type="evidence" value="ECO:0007669"/>
    <property type="project" value="UniProtKB-KW"/>
</dbReference>
<dbReference type="GO" id="GO:0018169">
    <property type="term" value="F:ribosomal S6-glutamic acid ligase activity"/>
    <property type="evidence" value="ECO:0007669"/>
    <property type="project" value="TreeGrafter"/>
</dbReference>
<sequence length="283" mass="32746">MNKTGWLIYTKSEAIRNEGFIKIMLSDAEKLDMDLQLRYREDFAFGIKDNVHFVAYKGCIEKMRDFVIMRDMAPMFTEQIEKMGVKVFNNSFTSRICNNKALLHQYMASFHIPMMDTYFFSKGDYITGNMKFDFPVVVKAVSGRGGKQVFKADDMKQLMEITDSIEDDIIVQKMGEVPGRDVRVFVIGRQIIAAILRSSDDDFRANFSLGGSARLYELNEKQKELIHKIIEKFEFGMVGIDFIFDIQGNFILNEIEDVVGSRTLYKNSNIDIAKMYLEYIKNC</sequence>
<dbReference type="InterPro" id="IPR011761">
    <property type="entry name" value="ATP-grasp"/>
</dbReference>
<dbReference type="STRING" id="1450648.CLORY_17730"/>
<dbReference type="GO" id="GO:0005524">
    <property type="term" value="F:ATP binding"/>
    <property type="evidence" value="ECO:0007669"/>
    <property type="project" value="UniProtKB-UniRule"/>
</dbReference>
<dbReference type="InterPro" id="IPR013651">
    <property type="entry name" value="ATP-grasp_RimK-type"/>
</dbReference>
<dbReference type="InterPro" id="IPR004666">
    <property type="entry name" value="Rp_bS6_RimK/Lys_biosynth_LsyX"/>
</dbReference>
<evidence type="ECO:0000256" key="1">
    <source>
        <dbReference type="ARBA" id="ARBA00022723"/>
    </source>
</evidence>
<keyword evidence="1" id="KW-0479">Metal-binding</keyword>
<dbReference type="Gene3D" id="3.30.470.20">
    <property type="entry name" value="ATP-grasp fold, B domain"/>
    <property type="match status" value="1"/>
</dbReference>
<dbReference type="PROSITE" id="PS50975">
    <property type="entry name" value="ATP_GRASP"/>
    <property type="match status" value="1"/>
</dbReference>
<dbReference type="Pfam" id="PF08443">
    <property type="entry name" value="RimK"/>
    <property type="match status" value="1"/>
</dbReference>
<evidence type="ECO:0000313" key="6">
    <source>
        <dbReference type="EMBL" id="OPJ62404.1"/>
    </source>
</evidence>
<dbReference type="PANTHER" id="PTHR21621:SF0">
    <property type="entry name" value="BETA-CITRYLGLUTAMATE SYNTHASE B-RELATED"/>
    <property type="match status" value="1"/>
</dbReference>
<dbReference type="GO" id="GO:0009432">
    <property type="term" value="P:SOS response"/>
    <property type="evidence" value="ECO:0007669"/>
    <property type="project" value="TreeGrafter"/>
</dbReference>
<dbReference type="InterPro" id="IPR013815">
    <property type="entry name" value="ATP_grasp_subdomain_1"/>
</dbReference>
<dbReference type="SUPFAM" id="SSF56059">
    <property type="entry name" value="Glutathione synthetase ATP-binding domain-like"/>
    <property type="match status" value="1"/>
</dbReference>
<dbReference type="GO" id="GO:0005737">
    <property type="term" value="C:cytoplasm"/>
    <property type="evidence" value="ECO:0007669"/>
    <property type="project" value="TreeGrafter"/>
</dbReference>
<evidence type="ECO:0000256" key="4">
    <source>
        <dbReference type="PROSITE-ProRule" id="PRU00409"/>
    </source>
</evidence>
<name>A0A1V4IRH0_9CLOT</name>